<evidence type="ECO:0000313" key="5">
    <source>
        <dbReference type="EMBL" id="KAF9682263.1"/>
    </source>
</evidence>
<feature type="compositionally biased region" description="Basic and acidic residues" evidence="3">
    <location>
        <begin position="752"/>
        <end position="820"/>
    </location>
</feature>
<dbReference type="PANTHER" id="PTHR23172">
    <property type="entry name" value="AUXILIN/CYCLIN G-ASSOCIATED KINASE-RELATED"/>
    <property type="match status" value="1"/>
</dbReference>
<feature type="compositionally biased region" description="Polar residues" evidence="3">
    <location>
        <begin position="1854"/>
        <end position="1864"/>
    </location>
</feature>
<feature type="compositionally biased region" description="Polar residues" evidence="3">
    <location>
        <begin position="144"/>
        <end position="153"/>
    </location>
</feature>
<dbReference type="InterPro" id="IPR036869">
    <property type="entry name" value="J_dom_sf"/>
</dbReference>
<feature type="region of interest" description="Disordered" evidence="3">
    <location>
        <begin position="602"/>
        <end position="725"/>
    </location>
</feature>
<feature type="region of interest" description="Disordered" evidence="3">
    <location>
        <begin position="284"/>
        <end position="332"/>
    </location>
</feature>
<feature type="compositionally biased region" description="Basic and acidic residues" evidence="3">
    <location>
        <begin position="1140"/>
        <end position="1152"/>
    </location>
</feature>
<dbReference type="FunFam" id="1.10.287.110:FF:000009">
    <property type="entry name" value="Auxilin-related protein 1"/>
    <property type="match status" value="1"/>
</dbReference>
<keyword evidence="4" id="KW-1133">Transmembrane helix</keyword>
<feature type="compositionally biased region" description="Basic and acidic residues" evidence="3">
    <location>
        <begin position="1062"/>
        <end position="1071"/>
    </location>
</feature>
<dbReference type="GO" id="GO:0030276">
    <property type="term" value="F:clathrin binding"/>
    <property type="evidence" value="ECO:0007669"/>
    <property type="project" value="TreeGrafter"/>
</dbReference>
<feature type="compositionally biased region" description="Basic and acidic residues" evidence="3">
    <location>
        <begin position="1699"/>
        <end position="1713"/>
    </location>
</feature>
<feature type="region of interest" description="Disordered" evidence="3">
    <location>
        <begin position="1670"/>
        <end position="1788"/>
    </location>
</feature>
<feature type="compositionally biased region" description="Pro residues" evidence="3">
    <location>
        <begin position="1681"/>
        <end position="1696"/>
    </location>
</feature>
<dbReference type="GO" id="GO:0031982">
    <property type="term" value="C:vesicle"/>
    <property type="evidence" value="ECO:0007669"/>
    <property type="project" value="TreeGrafter"/>
</dbReference>
<feature type="compositionally biased region" description="Acidic residues" evidence="3">
    <location>
        <begin position="1882"/>
        <end position="1893"/>
    </location>
</feature>
<feature type="compositionally biased region" description="Low complexity" evidence="3">
    <location>
        <begin position="317"/>
        <end position="328"/>
    </location>
</feature>
<feature type="compositionally biased region" description="Pro residues" evidence="3">
    <location>
        <begin position="290"/>
        <end position="300"/>
    </location>
</feature>
<organism evidence="5 6">
    <name type="scientific">Salix dunnii</name>
    <dbReference type="NCBI Taxonomy" id="1413687"/>
    <lineage>
        <taxon>Eukaryota</taxon>
        <taxon>Viridiplantae</taxon>
        <taxon>Streptophyta</taxon>
        <taxon>Embryophyta</taxon>
        <taxon>Tracheophyta</taxon>
        <taxon>Spermatophyta</taxon>
        <taxon>Magnoliopsida</taxon>
        <taxon>eudicotyledons</taxon>
        <taxon>Gunneridae</taxon>
        <taxon>Pentapetalae</taxon>
        <taxon>rosids</taxon>
        <taxon>fabids</taxon>
        <taxon>Malpighiales</taxon>
        <taxon>Salicaceae</taxon>
        <taxon>Saliceae</taxon>
        <taxon>Salix</taxon>
    </lineage>
</organism>
<feature type="compositionally biased region" description="Basic and acidic residues" evidence="3">
    <location>
        <begin position="611"/>
        <end position="677"/>
    </location>
</feature>
<feature type="compositionally biased region" description="Polar residues" evidence="3">
    <location>
        <begin position="1118"/>
        <end position="1127"/>
    </location>
</feature>
<evidence type="ECO:0000256" key="3">
    <source>
        <dbReference type="SAM" id="MobiDB-lite"/>
    </source>
</evidence>
<feature type="compositionally biased region" description="Basic and acidic residues" evidence="3">
    <location>
        <begin position="827"/>
        <end position="843"/>
    </location>
</feature>
<feature type="region of interest" description="Disordered" evidence="3">
    <location>
        <begin position="752"/>
        <end position="895"/>
    </location>
</feature>
<proteinExistence type="predicted"/>
<accession>A0A835K5B0</accession>
<dbReference type="GO" id="GO:0072583">
    <property type="term" value="P:clathrin-dependent endocytosis"/>
    <property type="evidence" value="ECO:0007669"/>
    <property type="project" value="TreeGrafter"/>
</dbReference>
<feature type="region of interest" description="Disordered" evidence="3">
    <location>
        <begin position="368"/>
        <end position="389"/>
    </location>
</feature>
<feature type="coiled-coil region" evidence="2">
    <location>
        <begin position="1355"/>
        <end position="1390"/>
    </location>
</feature>
<feature type="region of interest" description="Disordered" evidence="3">
    <location>
        <begin position="1837"/>
        <end position="1864"/>
    </location>
</feature>
<dbReference type="PANTHER" id="PTHR23172:SF87">
    <property type="entry name" value="CHAPERONE DNAJ-DOMAIN SUPERFAMILY PROTEIN"/>
    <property type="match status" value="1"/>
</dbReference>
<feature type="region of interest" description="Disordered" evidence="3">
    <location>
        <begin position="1060"/>
        <end position="1152"/>
    </location>
</feature>
<keyword evidence="1 2" id="KW-0175">Coiled coil</keyword>
<feature type="compositionally biased region" description="Basic and acidic residues" evidence="3">
    <location>
        <begin position="1080"/>
        <end position="1105"/>
    </location>
</feature>
<dbReference type="EMBL" id="JADGMS010000005">
    <property type="protein sequence ID" value="KAF9682263.1"/>
    <property type="molecule type" value="Genomic_DNA"/>
</dbReference>
<sequence length="2139" mass="240723">MENLMHSQHPNMLSRKPFTNPSKTVYDDVFAAPPRFGAAPTLSPRVEDYGEIFGAFHAPRGASSSIPVLDLPLVDNEAAEDVFFDVRSCSGFDYNEVFSGFNASDFDVSFEELMTEQSNGRDFSSDEAWTPEDPGFLSEESDDSANNRCLSNGDSHESIDESMEFNVSYHKASQSSNKDMSNGITHVNHIFDVPGHAFMGDKSMSLPKTDDEHPPLHVSDDGHLNIDFTGEMMGGKKLRKTMSHPANGSADGLVYGNEVRPRKEYVRNGSLPNETFVTVSDVNLKTHPSQLPPPSRPPPALDVKKRDSSKSTPNCQSVTSSGSAGDSSPPYFDVEVDASSSAAASAAAIKEAMEKAQAKLKSAKELMERKRDGFQSRTKSGLKNDRKDREGRVSKVVDVFGTKKYEEGTCERENTIEFSVMAERKNIRIPDSLEGKRHLNPAEKSSDEMYGRESISSQGSDIIDEAGEWKEATQFFELVRTNVPGNVAEPANNDNILLQNTDIHEQGQKVKNTATEEMQQQQENGKKVQSFIADHELEESAKNPKLSKPARDQEGSDGRSEAAKVSHGEKGLEMKVQVAQEVFRVKDEERLRMNLLSLETEKRQTRANGSPKHENIIEVPRERSKLEVMQTAEDKKEPWPKEAIRSVENEKQFIHKRDGGERRGRSTFEQEENEKMFKAAPEQMENERRLKEALKQEEKEKRINEARVREETEKKQREACEKEEKERRLRAALEWEENERRLKEICEKQEYERRQVEATDREENERRQREVREREENEKRLKEALEKEENERRLEENEGRLREVCQSKENEKRSKEALEHKNKKKQKEANEREGTEKKYKEVFGNEGIEEALEQEATEKPLEETNELDESGELREALEGEGSELGTCKSEETGDASQEICNLGNIEVKLENVTENDGQGVLHEMGGNCRVAKQACETDDNRNLGSTRLVEKQEGKNRKQEVTRENAHEEISKVPPAMKIGNMEAIVETVNAQVDRQTEVSDVDQGNLEHAKNQSIVEDDATSIYGDERMRKEGEAGNGTGQKSIEKKAFQIESDIASQGKEFAQEKGERRKNMPQAVVLNHEDRKDIFMSTGAEKKSVVSGRKIEAAQPADLEAKGSTMGSTQQFNASERKMKNLNKTLSPEEKEAERMRREKELEMERLRKMEDEREREREREKDRMAVDRAVLEARERVHTEARDRAERAAVERAITEARGRLEKACVEAREKSLADNKTSLEARLRERAAVERATAEARERAFGKVMSERTAFETRERVEKSVSDKFSASSRNGGMGPSSSSSVYNGVYSAQTRISMQLLTHLCTYLLFSFIASESCIPVQKGSYYMERSEGVEVESPQRCKARLERHRRTAERAAKALAEKNMRDLLAQREQAERNRLAETLDADVKRWSSGKEGNLRALLSTLQYILGPDSGWQPIPLTEVITSAAVKKVYRKATLCVHPDKLQQRGASIQQKYICEKVFDLLKPSYIHWLGTSNVSGGYSFCKYFLPMAKISPSPSDISLSFGVSECKLCSKENRFLYKNLHAKEKAFESWPHLILGKKAEELGNESTKMGKFLERRDGDMKHGNSFGCEDADENREMMIAEGFVEISKGRLHAMMNGSVNSTRVGFLPVYSLSPSLSLPLYLPAPSLSRRMPSFTAIALDRLLEPEASKFVDKSAPSSYNNYPVPKPKPPPPKSKPPLPKSNLERRNSASVLERKANRPQMSPSLYATPESTPLPDSPSSFPPSPYIINHKRRGPRLMKSFSQDDIASRKKELEKDEVSGKGNNGKNELVDSSYGHSVTFFIPGSVEGELLNGVHGSPNKEDVVNGSPSKEDVVNGVHHRPINGEHVNGKNDGDIASGTTQHGTNNTRTDFTLEKDVLKPIEQNGEGDADADDFFDPQDSLSYTSNTDVEGTTAAESSMKLTAAIPAGEFYDAWEELSSGSGPHPSPSPHYIGAEFREMRLSLLMEIEKRKQAEEALTNMQSQWQRIRQELALVGLSLPAFPVDVPESGQPSDANPAEEICQQIYLARFVSESMGRGFAKAEAEIELEAQAEEKNFEIARLCDRLHYYEAVNREMSQRNQEVIEMARRNRQVRRRRRRWILGSIAAAITLGTTALAWSYLPAMRGSSSASDSHAPEHDETPN</sequence>
<dbReference type="GO" id="GO:0005737">
    <property type="term" value="C:cytoplasm"/>
    <property type="evidence" value="ECO:0007669"/>
    <property type="project" value="TreeGrafter"/>
</dbReference>
<dbReference type="OrthoDB" id="1717591at2759"/>
<keyword evidence="6" id="KW-1185">Reference proteome</keyword>
<dbReference type="GO" id="GO:0072318">
    <property type="term" value="P:clathrin coat disassembly"/>
    <property type="evidence" value="ECO:0007669"/>
    <property type="project" value="TreeGrafter"/>
</dbReference>
<feature type="region of interest" description="Disordered" evidence="3">
    <location>
        <begin position="1880"/>
        <end position="1906"/>
    </location>
</feature>
<dbReference type="Gene3D" id="1.10.287.110">
    <property type="entry name" value="DnaJ domain"/>
    <property type="match status" value="1"/>
</dbReference>
<dbReference type="Proteomes" id="UP000657918">
    <property type="component" value="Unassembled WGS sequence"/>
</dbReference>
<keyword evidence="4" id="KW-0472">Membrane</keyword>
<evidence type="ECO:0000256" key="4">
    <source>
        <dbReference type="SAM" id="Phobius"/>
    </source>
</evidence>
<gene>
    <name evidence="5" type="ORF">SADUNF_Sadunf05G0090700</name>
</gene>
<feature type="compositionally biased region" description="Basic and acidic residues" evidence="3">
    <location>
        <begin position="685"/>
        <end position="725"/>
    </location>
</feature>
<keyword evidence="4" id="KW-0812">Transmembrane</keyword>
<protein>
    <recommendedName>
        <fullName evidence="7">Chaperone DnaJ-domain superfamily protein</fullName>
    </recommendedName>
</protein>
<evidence type="ECO:0000256" key="2">
    <source>
        <dbReference type="SAM" id="Coils"/>
    </source>
</evidence>
<feature type="compositionally biased region" description="Polar residues" evidence="3">
    <location>
        <begin position="1896"/>
        <end position="1906"/>
    </location>
</feature>
<feature type="region of interest" description="Disordered" evidence="3">
    <location>
        <begin position="537"/>
        <end position="570"/>
    </location>
</feature>
<evidence type="ECO:0000313" key="6">
    <source>
        <dbReference type="Proteomes" id="UP000657918"/>
    </source>
</evidence>
<feature type="compositionally biased region" description="Basic and acidic residues" evidence="3">
    <location>
        <begin position="1763"/>
        <end position="1776"/>
    </location>
</feature>
<name>A0A835K5B0_9ROSI</name>
<comment type="caution">
    <text evidence="5">The sequence shown here is derived from an EMBL/GenBank/DDBJ whole genome shotgun (WGS) entry which is preliminary data.</text>
</comment>
<feature type="region of interest" description="Disordered" evidence="3">
    <location>
        <begin position="117"/>
        <end position="154"/>
    </location>
</feature>
<dbReference type="SUPFAM" id="SSF46565">
    <property type="entry name" value="Chaperone J-domain"/>
    <property type="match status" value="1"/>
</dbReference>
<evidence type="ECO:0000256" key="1">
    <source>
        <dbReference type="ARBA" id="ARBA00023054"/>
    </source>
</evidence>
<feature type="compositionally biased region" description="Basic and acidic residues" evidence="3">
    <location>
        <begin position="549"/>
        <end position="570"/>
    </location>
</feature>
<reference evidence="5 6" key="1">
    <citation type="submission" date="2020-10" db="EMBL/GenBank/DDBJ databases">
        <title>Plant Genome Project.</title>
        <authorList>
            <person name="Zhang R.-G."/>
        </authorList>
    </citation>
    <scope>NUCLEOTIDE SEQUENCE [LARGE SCALE GENOMIC DNA]</scope>
    <source>
        <strain evidence="5">FAFU-HL-1</strain>
        <tissue evidence="5">Leaf</tissue>
    </source>
</reference>
<feature type="transmembrane region" description="Helical" evidence="4">
    <location>
        <begin position="2096"/>
        <end position="2117"/>
    </location>
</feature>
<evidence type="ECO:0008006" key="7">
    <source>
        <dbReference type="Google" id="ProtNLM"/>
    </source>
</evidence>